<dbReference type="InterPro" id="IPR050111">
    <property type="entry name" value="C-type_lectin/snaclec_domain"/>
</dbReference>
<dbReference type="GO" id="GO:0030246">
    <property type="term" value="F:carbohydrate binding"/>
    <property type="evidence" value="ECO:0007669"/>
    <property type="project" value="UniProtKB-KW"/>
</dbReference>
<feature type="domain" description="C-type lectin" evidence="2">
    <location>
        <begin position="32"/>
        <end position="156"/>
    </location>
</feature>
<proteinExistence type="evidence at transcript level"/>
<dbReference type="Gene3D" id="3.10.100.10">
    <property type="entry name" value="Mannose-Binding Protein A, subunit A"/>
    <property type="match status" value="1"/>
</dbReference>
<feature type="chain" id="PRO_5003876565" evidence="1">
    <location>
        <begin position="20"/>
        <end position="159"/>
    </location>
</feature>
<dbReference type="SUPFAM" id="SSF56436">
    <property type="entry name" value="C-type lectin-like"/>
    <property type="match status" value="1"/>
</dbReference>
<dbReference type="InterPro" id="IPR001304">
    <property type="entry name" value="C-type_lectin-like"/>
</dbReference>
<dbReference type="SMART" id="SM00034">
    <property type="entry name" value="CLECT"/>
    <property type="match status" value="1"/>
</dbReference>
<dbReference type="OrthoDB" id="6368730at2759"/>
<dbReference type="PANTHER" id="PTHR22803">
    <property type="entry name" value="MANNOSE, PHOSPHOLIPASE, LECTIN RECEPTOR RELATED"/>
    <property type="match status" value="1"/>
</dbReference>
<evidence type="ECO:0000313" key="3">
    <source>
        <dbReference type="EMBL" id="AFF59978.1"/>
    </source>
</evidence>
<dbReference type="InterPro" id="IPR016186">
    <property type="entry name" value="C-type_lectin-like/link_sf"/>
</dbReference>
<dbReference type="InterPro" id="IPR016187">
    <property type="entry name" value="CTDL_fold"/>
</dbReference>
<organism evidence="3">
    <name type="scientific">Eriocheir sinensis</name>
    <name type="common">Chinese mitten crab</name>
    <dbReference type="NCBI Taxonomy" id="95602"/>
    <lineage>
        <taxon>Eukaryota</taxon>
        <taxon>Metazoa</taxon>
        <taxon>Ecdysozoa</taxon>
        <taxon>Arthropoda</taxon>
        <taxon>Crustacea</taxon>
        <taxon>Multicrustacea</taxon>
        <taxon>Malacostraca</taxon>
        <taxon>Eumalacostraca</taxon>
        <taxon>Eucarida</taxon>
        <taxon>Decapoda</taxon>
        <taxon>Pleocyemata</taxon>
        <taxon>Brachyura</taxon>
        <taxon>Eubrachyura</taxon>
        <taxon>Grapsoidea</taxon>
        <taxon>Varunidae</taxon>
        <taxon>Eriocheir</taxon>
    </lineage>
</organism>
<accession>K4F935</accession>
<evidence type="ECO:0000256" key="1">
    <source>
        <dbReference type="SAM" id="SignalP"/>
    </source>
</evidence>
<feature type="signal peptide" evidence="1">
    <location>
        <begin position="1"/>
        <end position="19"/>
    </location>
</feature>
<name>K4F935_ERISI</name>
<evidence type="ECO:0000259" key="2">
    <source>
        <dbReference type="PROSITE" id="PS50041"/>
    </source>
</evidence>
<reference evidence="3" key="1">
    <citation type="submission" date="2011-04" db="EMBL/GenBank/DDBJ databases">
        <title>Molecular cloning and characterization of a novel 14-3-3-like gene from foxtail millet (Setaria italica L.).</title>
        <authorList>
            <person name="Kumar K."/>
            <person name="Prasad M."/>
        </authorList>
    </citation>
    <scope>NUCLEOTIDE SEQUENCE</scope>
</reference>
<dbReference type="AlphaFoldDB" id="K4F935"/>
<reference evidence="3" key="2">
    <citation type="journal article" date="2012" name="Fish Shellfish Immunol.">
        <title>Two novel short C-type lectin from Chinese mitten crab, Eriocheir sinensis, are induced in response to LPS challenged.</title>
        <authorList>
            <person name="Jin X.K."/>
            <person name="Li W.W."/>
            <person name="Cheng L."/>
            <person name="Li S."/>
            <person name="Guo X.N."/>
            <person name="Yu A.Q."/>
            <person name="Wu M.H."/>
            <person name="He L."/>
            <person name="Wang Q."/>
        </authorList>
    </citation>
    <scope>NUCLEOTIDE SEQUENCE</scope>
</reference>
<keyword evidence="1" id="KW-0732">Signal</keyword>
<protein>
    <submittedName>
        <fullName evidence="3">C-type lectin</fullName>
    </submittedName>
</protein>
<dbReference type="PROSITE" id="PS50041">
    <property type="entry name" value="C_TYPE_LECTIN_2"/>
    <property type="match status" value="1"/>
</dbReference>
<dbReference type="EMBL" id="JF799933">
    <property type="protein sequence ID" value="AFF59978.1"/>
    <property type="molecule type" value="mRNA"/>
</dbReference>
<sequence length="159" mass="17439">MKAITLLAAAAALITTASPTEVSCNAGFVLLNGNTCIQVFTSKVTWVEAVAACANIDNFLVGSPHLAYFNDCSFMTHLYDYIYYQQGLSEDLWLGGSDSNTEGAWEFLNGDPVPMGIPFWHPIQPDGDNIENKLVFAHNGYFADAHEDDKLGYICQYTP</sequence>
<keyword evidence="3" id="KW-0430">Lectin</keyword>
<dbReference type="CDD" id="cd00037">
    <property type="entry name" value="CLECT"/>
    <property type="match status" value="1"/>
</dbReference>